<gene>
    <name evidence="5" type="ORF">A4V09_24160</name>
</gene>
<dbReference type="Gene3D" id="3.40.50.2300">
    <property type="match status" value="1"/>
</dbReference>
<name>A0A1V0QF35_9FIRM</name>
<dbReference type="KEGG" id="byl:A4V09_24160"/>
<reference evidence="5" key="1">
    <citation type="submission" date="2017-04" db="EMBL/GenBank/DDBJ databases">
        <title>Complete Genome Sequences of Twelve Strains of a Stable Defined Moderately Diverse Mouse Microbiota 2 (sDMDMm2).</title>
        <authorList>
            <person name="Uchimura Y."/>
            <person name="Wyss M."/>
            <person name="Brugiroux S."/>
            <person name="Limenitakis J.P."/>
            <person name="Stecher B."/>
            <person name="McCoy K.D."/>
            <person name="Macpherson A.J."/>
        </authorList>
    </citation>
    <scope>NUCLEOTIDE SEQUENCE</scope>
    <source>
        <strain evidence="5">YL58</strain>
    </source>
</reference>
<dbReference type="Proteomes" id="UP000092574">
    <property type="component" value="Chromosome"/>
</dbReference>
<evidence type="ECO:0000256" key="2">
    <source>
        <dbReference type="ARBA" id="ARBA00024867"/>
    </source>
</evidence>
<dbReference type="RefSeq" id="WP_084043600.1">
    <property type="nucleotide sequence ID" value="NZ_CP015405.2"/>
</dbReference>
<comment type="function">
    <text evidence="2">May play the central regulatory role in sporulation. It may be an element of the effector pathway responsible for the activation of sporulation genes in response to nutritional stress. Spo0A may act in concert with spo0H (a sigma factor) to control the expression of some genes that are critical to the sporulation process.</text>
</comment>
<dbReference type="STRING" id="1796616.A4V09_24160"/>
<proteinExistence type="predicted"/>
<keyword evidence="6" id="KW-1185">Reference proteome</keyword>
<accession>A0A1V0QF35</accession>
<evidence type="ECO:0000259" key="4">
    <source>
        <dbReference type="PROSITE" id="PS50110"/>
    </source>
</evidence>
<evidence type="ECO:0000313" key="6">
    <source>
        <dbReference type="Proteomes" id="UP000092574"/>
    </source>
</evidence>
<dbReference type="InterPro" id="IPR001789">
    <property type="entry name" value="Sig_transdc_resp-reg_receiver"/>
</dbReference>
<protein>
    <recommendedName>
        <fullName evidence="1">Stage 0 sporulation protein A homolog</fullName>
    </recommendedName>
</protein>
<dbReference type="AlphaFoldDB" id="A0A1V0QF35"/>
<sequence>MIALTANAFADDAYQAKQAGMDEHVTKPLEIGHLLKIMKRWIS</sequence>
<dbReference type="PROSITE" id="PS50110">
    <property type="entry name" value="RESPONSE_REGULATORY"/>
    <property type="match status" value="1"/>
</dbReference>
<feature type="domain" description="Response regulatory" evidence="4">
    <location>
        <begin position="1"/>
        <end position="42"/>
    </location>
</feature>
<dbReference type="EMBL" id="CP015405">
    <property type="protein sequence ID" value="ARE64914.1"/>
    <property type="molecule type" value="Genomic_DNA"/>
</dbReference>
<dbReference type="SUPFAM" id="SSF52172">
    <property type="entry name" value="CheY-like"/>
    <property type="match status" value="1"/>
</dbReference>
<dbReference type="GO" id="GO:0000160">
    <property type="term" value="P:phosphorelay signal transduction system"/>
    <property type="evidence" value="ECO:0007669"/>
    <property type="project" value="InterPro"/>
</dbReference>
<comment type="caution">
    <text evidence="3">Lacks conserved residue(s) required for the propagation of feature annotation.</text>
</comment>
<organism evidence="5 6">
    <name type="scientific">Blautia pseudococcoides</name>
    <dbReference type="NCBI Taxonomy" id="1796616"/>
    <lineage>
        <taxon>Bacteria</taxon>
        <taxon>Bacillati</taxon>
        <taxon>Bacillota</taxon>
        <taxon>Clostridia</taxon>
        <taxon>Lachnospirales</taxon>
        <taxon>Lachnospiraceae</taxon>
        <taxon>Blautia</taxon>
    </lineage>
</organism>
<dbReference type="InterPro" id="IPR011006">
    <property type="entry name" value="CheY-like_superfamily"/>
</dbReference>
<dbReference type="OrthoDB" id="9790669at2"/>
<evidence type="ECO:0000256" key="3">
    <source>
        <dbReference type="PROSITE-ProRule" id="PRU00169"/>
    </source>
</evidence>
<evidence type="ECO:0000256" key="1">
    <source>
        <dbReference type="ARBA" id="ARBA00018672"/>
    </source>
</evidence>
<evidence type="ECO:0000313" key="5">
    <source>
        <dbReference type="EMBL" id="ARE64914.1"/>
    </source>
</evidence>